<keyword evidence="7" id="KW-0325">Glycoprotein</keyword>
<dbReference type="OrthoDB" id="4084751at2759"/>
<dbReference type="Proteomes" id="UP000253472">
    <property type="component" value="Unassembled WGS sequence"/>
</dbReference>
<dbReference type="GO" id="GO:0005783">
    <property type="term" value="C:endoplasmic reticulum"/>
    <property type="evidence" value="ECO:0007669"/>
    <property type="project" value="TreeGrafter"/>
</dbReference>
<organism evidence="11 12">
    <name type="scientific">Candida viswanathii</name>
    <dbReference type="NCBI Taxonomy" id="5486"/>
    <lineage>
        <taxon>Eukaryota</taxon>
        <taxon>Fungi</taxon>
        <taxon>Dikarya</taxon>
        <taxon>Ascomycota</taxon>
        <taxon>Saccharomycotina</taxon>
        <taxon>Pichiomycetes</taxon>
        <taxon>Debaryomycetaceae</taxon>
        <taxon>Candida/Lodderomyces clade</taxon>
        <taxon>Candida</taxon>
    </lineage>
</organism>
<dbReference type="PANTHER" id="PTHR10728:SF33">
    <property type="entry name" value="LYSOPHOSPHOLIPASE 1-RELATED"/>
    <property type="match status" value="1"/>
</dbReference>
<feature type="domain" description="PLA2c" evidence="10">
    <location>
        <begin position="30"/>
        <end position="529"/>
    </location>
</feature>
<keyword evidence="4 8" id="KW-0378">Hydrolase</keyword>
<evidence type="ECO:0000256" key="4">
    <source>
        <dbReference type="ARBA" id="ARBA00022801"/>
    </source>
</evidence>
<evidence type="ECO:0000256" key="1">
    <source>
        <dbReference type="ARBA" id="ARBA00008780"/>
    </source>
</evidence>
<dbReference type="SUPFAM" id="SSF52151">
    <property type="entry name" value="FabD/lysophospholipase-like"/>
    <property type="match status" value="1"/>
</dbReference>
<reference evidence="11 12" key="1">
    <citation type="submission" date="2018-06" db="EMBL/GenBank/DDBJ databases">
        <title>Whole genome sequencing of Candida tropicalis (genome annotated by CSBL at Korea University).</title>
        <authorList>
            <person name="Ahn J."/>
        </authorList>
    </citation>
    <scope>NUCLEOTIDE SEQUENCE [LARGE SCALE GENOMIC DNA]</scope>
    <source>
        <strain evidence="11 12">ATCC 20962</strain>
    </source>
</reference>
<keyword evidence="6 8" id="KW-0443">Lipid metabolism</keyword>
<dbReference type="PANTHER" id="PTHR10728">
    <property type="entry name" value="CYTOSOLIC PHOSPHOLIPASE A2"/>
    <property type="match status" value="1"/>
</dbReference>
<dbReference type="STRING" id="5486.A0A367XWB6"/>
<evidence type="ECO:0000256" key="2">
    <source>
        <dbReference type="ARBA" id="ARBA00013274"/>
    </source>
</evidence>
<evidence type="ECO:0000256" key="5">
    <source>
        <dbReference type="ARBA" id="ARBA00022963"/>
    </source>
</evidence>
<keyword evidence="12" id="KW-1185">Reference proteome</keyword>
<accession>A0A367XWB6</accession>
<dbReference type="EC" id="3.1.1.5" evidence="2 9"/>
<comment type="similarity">
    <text evidence="1 9">Belongs to the lysophospholipase family.</text>
</comment>
<dbReference type="GO" id="GO:0004623">
    <property type="term" value="F:phospholipase A2 activity"/>
    <property type="evidence" value="ECO:0007669"/>
    <property type="project" value="TreeGrafter"/>
</dbReference>
<dbReference type="GO" id="GO:0005829">
    <property type="term" value="C:cytosol"/>
    <property type="evidence" value="ECO:0007669"/>
    <property type="project" value="TreeGrafter"/>
</dbReference>
<dbReference type="PROSITE" id="PS51257">
    <property type="entry name" value="PROKAR_LIPOPROTEIN"/>
    <property type="match status" value="1"/>
</dbReference>
<dbReference type="EMBL" id="QLNQ01000028">
    <property type="protein sequence ID" value="RCK57915.1"/>
    <property type="molecule type" value="Genomic_DNA"/>
</dbReference>
<keyword evidence="3 9" id="KW-0732">Signal</keyword>
<comment type="catalytic activity">
    <reaction evidence="9">
        <text>a 1-acyl-sn-glycero-3-phosphocholine + H2O = sn-glycerol 3-phosphocholine + a fatty acid + H(+)</text>
        <dbReference type="Rhea" id="RHEA:15177"/>
        <dbReference type="ChEBI" id="CHEBI:15377"/>
        <dbReference type="ChEBI" id="CHEBI:15378"/>
        <dbReference type="ChEBI" id="CHEBI:16870"/>
        <dbReference type="ChEBI" id="CHEBI:28868"/>
        <dbReference type="ChEBI" id="CHEBI:58168"/>
        <dbReference type="EC" id="3.1.1.5"/>
    </reaction>
</comment>
<feature type="signal peptide" evidence="9">
    <location>
        <begin position="1"/>
        <end position="17"/>
    </location>
</feature>
<evidence type="ECO:0000256" key="8">
    <source>
        <dbReference type="PROSITE-ProRule" id="PRU00555"/>
    </source>
</evidence>
<sequence>MNFKALVIFIIINFSCALSPTNGYAPGTVSCPGTQLTRSGSEGINSKEQAYIEARYTVAKQALSDFLNGANMKDFDVDSFLSSSNPTIGLAVSGGGYRSMLTGAGQLSALDSRIQSDSPVLAGILQASNYVAGLSGDAWLVGSLASNDFISVDEILSEGNLWDISHSIISYYGLPHPIKQVEEWTDIALQVRSKSGAGFNVSMTDIYGRLLSYPLLTTSLQNEGDAYLWSDVASSSEFQNHQMPYPILVSDGREPGSKVVNINSTVIELTPYEFGSWDPSLNNFVETKYLGTNIENGYPTDNCLSVSGSEIPSILKDLLNDILVNPLYQSNVDIAAFNPNPFYKTQDADTKISQSPTLYLADGGEDGQNIPLAPLVHRKVSVIFAFDNSKDTSTTWPDGTSLIKTYERQFSEQGAGFAFPYVPDQYTFRNLNLTSHIYDVPLVIYNANRPFSYWSNTSTFKLKYSEEEKQAMIANGYEVASRKNGTLDDEWAACVGCAIIRREQERQGIEQSEQCKRCFENYCWDGTIYTGEPLGDNFSDDGLTYSADEYNQDSVAGFGDGGTLIFKKK</sequence>
<dbReference type="GO" id="GO:0005886">
    <property type="term" value="C:plasma membrane"/>
    <property type="evidence" value="ECO:0007669"/>
    <property type="project" value="TreeGrafter"/>
</dbReference>
<dbReference type="InterPro" id="IPR016035">
    <property type="entry name" value="Acyl_Trfase/lysoPLipase"/>
</dbReference>
<evidence type="ECO:0000313" key="11">
    <source>
        <dbReference type="EMBL" id="RCK57915.1"/>
    </source>
</evidence>
<evidence type="ECO:0000256" key="3">
    <source>
        <dbReference type="ARBA" id="ARBA00022729"/>
    </source>
</evidence>
<evidence type="ECO:0000256" key="7">
    <source>
        <dbReference type="ARBA" id="ARBA00023180"/>
    </source>
</evidence>
<dbReference type="GO" id="GO:0046475">
    <property type="term" value="P:glycerophospholipid catabolic process"/>
    <property type="evidence" value="ECO:0007669"/>
    <property type="project" value="TreeGrafter"/>
</dbReference>
<evidence type="ECO:0000259" key="10">
    <source>
        <dbReference type="PROSITE" id="PS51210"/>
    </source>
</evidence>
<keyword evidence="5 8" id="KW-0442">Lipid degradation</keyword>
<dbReference type="InterPro" id="IPR002642">
    <property type="entry name" value="LysoPLipase_cat_dom"/>
</dbReference>
<protein>
    <recommendedName>
        <fullName evidence="2 9">Lysophospholipase</fullName>
        <ecNumber evidence="2 9">3.1.1.5</ecNumber>
    </recommendedName>
</protein>
<dbReference type="GO" id="GO:0004622">
    <property type="term" value="F:phosphatidylcholine lysophospholipase activity"/>
    <property type="evidence" value="ECO:0007669"/>
    <property type="project" value="UniProtKB-EC"/>
</dbReference>
<dbReference type="AlphaFoldDB" id="A0A367XWB6"/>
<dbReference type="PROSITE" id="PS51210">
    <property type="entry name" value="PLA2C"/>
    <property type="match status" value="1"/>
</dbReference>
<feature type="chain" id="PRO_5016484562" description="Lysophospholipase" evidence="9">
    <location>
        <begin position="18"/>
        <end position="569"/>
    </location>
</feature>
<dbReference type="Gene3D" id="3.40.1090.10">
    <property type="entry name" value="Cytosolic phospholipase A2 catalytic domain"/>
    <property type="match status" value="1"/>
</dbReference>
<name>A0A367XWB6_9ASCO</name>
<evidence type="ECO:0000313" key="12">
    <source>
        <dbReference type="Proteomes" id="UP000253472"/>
    </source>
</evidence>
<dbReference type="GO" id="GO:0005576">
    <property type="term" value="C:extracellular region"/>
    <property type="evidence" value="ECO:0007669"/>
    <property type="project" value="TreeGrafter"/>
</dbReference>
<proteinExistence type="inferred from homology"/>
<dbReference type="Pfam" id="PF01735">
    <property type="entry name" value="PLA2_B"/>
    <property type="match status" value="2"/>
</dbReference>
<comment type="caution">
    <text evidence="11">The sequence shown here is derived from an EMBL/GenBank/DDBJ whole genome shotgun (WGS) entry which is preliminary data.</text>
</comment>
<evidence type="ECO:0000256" key="9">
    <source>
        <dbReference type="RuleBase" id="RU362103"/>
    </source>
</evidence>
<gene>
    <name evidence="11" type="primary">PLB1_2</name>
    <name evidence="11" type="ORF">Cantr_06883</name>
</gene>
<dbReference type="SMART" id="SM00022">
    <property type="entry name" value="PLAc"/>
    <property type="match status" value="1"/>
</dbReference>
<evidence type="ECO:0000256" key="6">
    <source>
        <dbReference type="ARBA" id="ARBA00023098"/>
    </source>
</evidence>